<sequence length="319" mass="37178">MSTILPIPIYTRLSSCYISKLPSSITQIDDRLVGCFCWNCCPRLYESLANHPLMPTTRHEFDHIAGRPMKSRPKYTIVQIVDWLNDRLSAQRHAGLTDRERKCQREAQSLLNRFRSSRRSMPDLDVLAEPLNQMFFAGLLTGYKYKWKELEPDRKVYGYTTEHKHEIVLNYELQEQDGGSFGGTRRWRGEEIFATMLHEMIHAFIGIYLCQGSCGHGSDRAQRKLCFVVTERMYRMYRHVYYNGHKVKAKLYDGHGPAFQNIARHIQMASNMFFELDAPMNMTFVRCRCGGSSCLSHCFDKAEKAELERIGRECYRKGL</sequence>
<reference evidence="1 2" key="1">
    <citation type="submission" date="2020-01" db="EMBL/GenBank/DDBJ databases">
        <authorList>
            <consortium name="DOE Joint Genome Institute"/>
            <person name="Haridas S."/>
            <person name="Albert R."/>
            <person name="Binder M."/>
            <person name="Bloem J."/>
            <person name="Labutti K."/>
            <person name="Salamov A."/>
            <person name="Andreopoulos B."/>
            <person name="Baker S.E."/>
            <person name="Barry K."/>
            <person name="Bills G."/>
            <person name="Bluhm B.H."/>
            <person name="Cannon C."/>
            <person name="Castanera R."/>
            <person name="Culley D.E."/>
            <person name="Daum C."/>
            <person name="Ezra D."/>
            <person name="Gonzalez J.B."/>
            <person name="Henrissat B."/>
            <person name="Kuo A."/>
            <person name="Liang C."/>
            <person name="Lipzen A."/>
            <person name="Lutzoni F."/>
            <person name="Magnuson J."/>
            <person name="Mondo S."/>
            <person name="Nolan M."/>
            <person name="Ohm R."/>
            <person name="Pangilinan J."/>
            <person name="Park H.-J.H."/>
            <person name="Ramirez L."/>
            <person name="Alfaro M."/>
            <person name="Sun H."/>
            <person name="Tritt A."/>
            <person name="Yoshinaga Y."/>
            <person name="Zwiers L.-H.L."/>
            <person name="Turgeon B.G."/>
            <person name="Goodwin S.B."/>
            <person name="Spatafora J.W."/>
            <person name="Crous P.W."/>
            <person name="Grigoriev I.V."/>
        </authorList>
    </citation>
    <scope>NUCLEOTIDE SEQUENCE [LARGE SCALE GENOMIC DNA]</scope>
    <source>
        <strain evidence="1 2">CBS 611.86</strain>
    </source>
</reference>
<dbReference type="EMBL" id="JAADJZ010000006">
    <property type="protein sequence ID" value="KAF2874259.1"/>
    <property type="molecule type" value="Genomic_DNA"/>
</dbReference>
<keyword evidence="2" id="KW-1185">Reference proteome</keyword>
<dbReference type="Proteomes" id="UP000481861">
    <property type="component" value="Unassembled WGS sequence"/>
</dbReference>
<accession>A0A7C8MCF6</accession>
<organism evidence="1 2">
    <name type="scientific">Massariosphaeria phaeospora</name>
    <dbReference type="NCBI Taxonomy" id="100035"/>
    <lineage>
        <taxon>Eukaryota</taxon>
        <taxon>Fungi</taxon>
        <taxon>Dikarya</taxon>
        <taxon>Ascomycota</taxon>
        <taxon>Pezizomycotina</taxon>
        <taxon>Dothideomycetes</taxon>
        <taxon>Pleosporomycetidae</taxon>
        <taxon>Pleosporales</taxon>
        <taxon>Pleosporales incertae sedis</taxon>
        <taxon>Massariosphaeria</taxon>
    </lineage>
</organism>
<name>A0A7C8MCF6_9PLEO</name>
<evidence type="ECO:0000313" key="2">
    <source>
        <dbReference type="Proteomes" id="UP000481861"/>
    </source>
</evidence>
<evidence type="ECO:0000313" key="1">
    <source>
        <dbReference type="EMBL" id="KAF2874259.1"/>
    </source>
</evidence>
<comment type="caution">
    <text evidence="1">The sequence shown here is derived from an EMBL/GenBank/DDBJ whole genome shotgun (WGS) entry which is preliminary data.</text>
</comment>
<dbReference type="OrthoDB" id="3622581at2759"/>
<evidence type="ECO:0008006" key="3">
    <source>
        <dbReference type="Google" id="ProtNLM"/>
    </source>
</evidence>
<proteinExistence type="predicted"/>
<protein>
    <recommendedName>
        <fullName evidence="3">SprT-like domain-containing protein</fullName>
    </recommendedName>
</protein>
<gene>
    <name evidence="1" type="ORF">BDV95DRAFT_592365</name>
</gene>
<dbReference type="AlphaFoldDB" id="A0A7C8MCF6"/>